<dbReference type="EMBL" id="JAVDQD010000001">
    <property type="protein sequence ID" value="MDR6238221.1"/>
    <property type="molecule type" value="Genomic_DNA"/>
</dbReference>
<dbReference type="AlphaFoldDB" id="A0AAE3XIA4"/>
<sequence length="371" mass="41687">MSYQVLFSQKTNAKEAVEELKQQKQTNETALVLYFASPKHYELNSLASEMQSAFAPAIVIGSTSAGEILSGQMTHDSIVAMCFDKKQIGNVKVQLLENISKGGRIVKDAFKNFETHFNIKMREMSHEDYLGMLMIDGLSHKEEWLNDQIGNLTKVPFIGGSAADNGEFKETSLFYEGKVYKDTAILMIAKPEVSFKLLKSQGFNVTDKQLTPTKVDEETRRVIEFNNKPAKIAYAEALSISPEEVESAFSKYPLGLIFDEENPFVRSPRSLEGNDIVFFCQVKEGVPLQLLEAKCIVETTQKDLENVEKELGSISAIVNFNCILRAKQLEKENITDKYAELFKDTPTIGFNTYGESFIGHMNQTSTMLIMN</sequence>
<comment type="caution">
    <text evidence="4">The sequence shown here is derived from an EMBL/GenBank/DDBJ whole genome shotgun (WGS) entry which is preliminary data.</text>
</comment>
<keyword evidence="5" id="KW-1185">Reference proteome</keyword>
<evidence type="ECO:0000313" key="5">
    <source>
        <dbReference type="Proteomes" id="UP001185092"/>
    </source>
</evidence>
<gene>
    <name evidence="4" type="ORF">HNQ88_001197</name>
</gene>
<dbReference type="SMART" id="SM00897">
    <property type="entry name" value="FIST"/>
    <property type="match status" value="1"/>
</dbReference>
<evidence type="ECO:0000256" key="1">
    <source>
        <dbReference type="SAM" id="Coils"/>
    </source>
</evidence>
<dbReference type="PANTHER" id="PTHR40252:SF2">
    <property type="entry name" value="BLR0328 PROTEIN"/>
    <property type="match status" value="1"/>
</dbReference>
<evidence type="ECO:0000259" key="3">
    <source>
        <dbReference type="SMART" id="SM01204"/>
    </source>
</evidence>
<organism evidence="4 5">
    <name type="scientific">Aureibacter tunicatorum</name>
    <dbReference type="NCBI Taxonomy" id="866807"/>
    <lineage>
        <taxon>Bacteria</taxon>
        <taxon>Pseudomonadati</taxon>
        <taxon>Bacteroidota</taxon>
        <taxon>Cytophagia</taxon>
        <taxon>Cytophagales</taxon>
        <taxon>Persicobacteraceae</taxon>
        <taxon>Aureibacter</taxon>
    </lineage>
</organism>
<name>A0AAE3XIA4_9BACT</name>
<dbReference type="PANTHER" id="PTHR40252">
    <property type="entry name" value="BLR0328 PROTEIN"/>
    <property type="match status" value="1"/>
</dbReference>
<evidence type="ECO:0000259" key="2">
    <source>
        <dbReference type="SMART" id="SM00897"/>
    </source>
</evidence>
<dbReference type="Pfam" id="PF08495">
    <property type="entry name" value="FIST"/>
    <property type="match status" value="1"/>
</dbReference>
<protein>
    <recommendedName>
        <fullName evidence="6">FIST domain-containing protein</fullName>
    </recommendedName>
</protein>
<dbReference type="InterPro" id="IPR019494">
    <property type="entry name" value="FIST_C"/>
</dbReference>
<feature type="domain" description="FIST" evidence="2">
    <location>
        <begin position="28"/>
        <end position="229"/>
    </location>
</feature>
<reference evidence="4" key="1">
    <citation type="submission" date="2023-07" db="EMBL/GenBank/DDBJ databases">
        <title>Genomic Encyclopedia of Type Strains, Phase IV (KMG-IV): sequencing the most valuable type-strain genomes for metagenomic binning, comparative biology and taxonomic classification.</title>
        <authorList>
            <person name="Goeker M."/>
        </authorList>
    </citation>
    <scope>NUCLEOTIDE SEQUENCE</scope>
    <source>
        <strain evidence="4">DSM 26174</strain>
    </source>
</reference>
<feature type="coiled-coil region" evidence="1">
    <location>
        <begin position="3"/>
        <end position="30"/>
    </location>
</feature>
<dbReference type="Pfam" id="PF10442">
    <property type="entry name" value="FIST_C"/>
    <property type="match status" value="1"/>
</dbReference>
<evidence type="ECO:0008006" key="6">
    <source>
        <dbReference type="Google" id="ProtNLM"/>
    </source>
</evidence>
<dbReference type="Proteomes" id="UP001185092">
    <property type="component" value="Unassembled WGS sequence"/>
</dbReference>
<accession>A0AAE3XIA4</accession>
<dbReference type="InterPro" id="IPR013702">
    <property type="entry name" value="FIST_domain_N"/>
</dbReference>
<evidence type="ECO:0000313" key="4">
    <source>
        <dbReference type="EMBL" id="MDR6238221.1"/>
    </source>
</evidence>
<proteinExistence type="predicted"/>
<dbReference type="RefSeq" id="WP_309937691.1">
    <property type="nucleotide sequence ID" value="NZ_AP025305.1"/>
</dbReference>
<keyword evidence="1" id="KW-0175">Coiled coil</keyword>
<dbReference type="SMART" id="SM01204">
    <property type="entry name" value="FIST_C"/>
    <property type="match status" value="1"/>
</dbReference>
<feature type="domain" description="FIST C-domain" evidence="3">
    <location>
        <begin position="230"/>
        <end position="359"/>
    </location>
</feature>